<keyword evidence="1" id="KW-0862">Zinc</keyword>
<reference evidence="4" key="1">
    <citation type="submission" date="2016-02" db="EMBL/GenBank/DDBJ databases">
        <authorList>
            <person name="Wibberg D."/>
        </authorList>
    </citation>
    <scope>NUCLEOTIDE SEQUENCE [LARGE SCALE GENOMIC DNA]</scope>
</reference>
<proteinExistence type="predicted"/>
<gene>
    <name evidence="3" type="ORF">FDG2_5755</name>
</gene>
<name>A0A1C3PFQ7_9ACTN</name>
<evidence type="ECO:0000256" key="1">
    <source>
        <dbReference type="PROSITE-ProRule" id="PRU00325"/>
    </source>
</evidence>
<organism evidence="3 4">
    <name type="scientific">Candidatus Protofrankia californiensis</name>
    <dbReference type="NCBI Taxonomy" id="1839754"/>
    <lineage>
        <taxon>Bacteria</taxon>
        <taxon>Bacillati</taxon>
        <taxon>Actinomycetota</taxon>
        <taxon>Actinomycetes</taxon>
        <taxon>Frankiales</taxon>
        <taxon>Frankiaceae</taxon>
        <taxon>Protofrankia</taxon>
    </lineage>
</organism>
<evidence type="ECO:0000313" key="4">
    <source>
        <dbReference type="Proteomes" id="UP000199013"/>
    </source>
</evidence>
<protein>
    <recommendedName>
        <fullName evidence="2">SWIM-type domain-containing protein</fullName>
    </recommendedName>
</protein>
<keyword evidence="4" id="KW-1185">Reference proteome</keyword>
<accession>A0A1C3PFQ7</accession>
<sequence>MIVNQSGPNGHDDIAITPLHAVFDEDECARLAGLGEFTRGVALALQGRVGDLRIRPSSASGTVDGDQLTHTQLSVIDGTPGSTCTCPTGAVEQFCAHAVALALVATGAIDPSEDSDDFDHTDDGFYDADGQPIDLRDFLESLDGPALVDLVVDLAAVNDVLAMDLREAAARWRRPHPIG</sequence>
<dbReference type="EMBL" id="FLUV01002384">
    <property type="protein sequence ID" value="SBW28606.1"/>
    <property type="molecule type" value="Genomic_DNA"/>
</dbReference>
<keyword evidence="1" id="KW-0863">Zinc-finger</keyword>
<evidence type="ECO:0000259" key="2">
    <source>
        <dbReference type="PROSITE" id="PS50966"/>
    </source>
</evidence>
<dbReference type="Proteomes" id="UP000199013">
    <property type="component" value="Unassembled WGS sequence"/>
</dbReference>
<dbReference type="AlphaFoldDB" id="A0A1C3PFQ7"/>
<dbReference type="GO" id="GO:0008270">
    <property type="term" value="F:zinc ion binding"/>
    <property type="evidence" value="ECO:0007669"/>
    <property type="project" value="UniProtKB-KW"/>
</dbReference>
<keyword evidence="1" id="KW-0479">Metal-binding</keyword>
<evidence type="ECO:0000313" key="3">
    <source>
        <dbReference type="EMBL" id="SBW28606.1"/>
    </source>
</evidence>
<feature type="domain" description="SWIM-type" evidence="2">
    <location>
        <begin position="69"/>
        <end position="106"/>
    </location>
</feature>
<dbReference type="InterPro" id="IPR007527">
    <property type="entry name" value="Znf_SWIM"/>
</dbReference>
<dbReference type="PROSITE" id="PS50966">
    <property type="entry name" value="ZF_SWIM"/>
    <property type="match status" value="1"/>
</dbReference>